<dbReference type="InterPro" id="IPR015943">
    <property type="entry name" value="WD40/YVTN_repeat-like_dom_sf"/>
</dbReference>
<evidence type="ECO:0000256" key="3">
    <source>
        <dbReference type="ARBA" id="ARBA00022989"/>
    </source>
</evidence>
<evidence type="ECO:0000313" key="6">
    <source>
        <dbReference type="EMBL" id="SIR83967.1"/>
    </source>
</evidence>
<proteinExistence type="predicted"/>
<dbReference type="Proteomes" id="UP000186914">
    <property type="component" value="Unassembled WGS sequence"/>
</dbReference>
<sequence>MRFATGAVLLIIVAVLAGVGVVAFTGDDGGTLSERWVSDTGRDMKGNHHAPAAATIGNQSFVFAPISDRGNGTGCGLFALNGETGDTVWKYQVPPANCTIHAVADPTVSDFDGDGTQEVLAASTEERVTAYDVLSGDEEMRHELDEYGYTKPVVANLTADSEPETAVVDVQGQLSLVRTNGTELWSRDLGGMVWARPMADDFDADGSNELAVGVTPGGGSHVRLLDGNNETVWKNDDITGSVLWMGYGQADDDPAIEISVATSDGEIVVLDGADGSVEWRRSVGDLAAVHDITDGDGDGTPEVYAVSREGTLFALDATDGSVEWETSLTTETQMTPPPIVGDVDGDDETEIVAATNDGKVTVVAPDSGNVLATYERSVPIYTHPALADFDGDGAEEIYVIYGDGRVVSLSYES</sequence>
<keyword evidence="2" id="KW-0812">Transmembrane</keyword>
<reference evidence="7" key="1">
    <citation type="submission" date="2017-01" db="EMBL/GenBank/DDBJ databases">
        <authorList>
            <person name="Varghese N."/>
            <person name="Submissions S."/>
        </authorList>
    </citation>
    <scope>NUCLEOTIDE SEQUENCE [LARGE SCALE GENOMIC DNA]</scope>
    <source>
        <strain evidence="7">CGMCC 1.7737</strain>
    </source>
</reference>
<keyword evidence="3" id="KW-1133">Transmembrane helix</keyword>
<feature type="domain" description="Pyrrolo-quinoline quinone repeat" evidence="5">
    <location>
        <begin position="18"/>
        <end position="156"/>
    </location>
</feature>
<dbReference type="InterPro" id="IPR045232">
    <property type="entry name" value="FAM234"/>
</dbReference>
<accession>A0A1N7E7A8</accession>
<dbReference type="PANTHER" id="PTHR21419">
    <property type="match status" value="1"/>
</dbReference>
<evidence type="ECO:0000313" key="7">
    <source>
        <dbReference type="Proteomes" id="UP000186914"/>
    </source>
</evidence>
<dbReference type="RefSeq" id="WP_076432043.1">
    <property type="nucleotide sequence ID" value="NZ_FTNO01000005.1"/>
</dbReference>
<evidence type="ECO:0000259" key="5">
    <source>
        <dbReference type="Pfam" id="PF13360"/>
    </source>
</evidence>
<dbReference type="SUPFAM" id="SSF50998">
    <property type="entry name" value="Quinoprotein alcohol dehydrogenase-like"/>
    <property type="match status" value="1"/>
</dbReference>
<dbReference type="GO" id="GO:0016020">
    <property type="term" value="C:membrane"/>
    <property type="evidence" value="ECO:0007669"/>
    <property type="project" value="UniProtKB-SubCell"/>
</dbReference>
<evidence type="ECO:0000256" key="4">
    <source>
        <dbReference type="ARBA" id="ARBA00023136"/>
    </source>
</evidence>
<dbReference type="OrthoDB" id="221432at2157"/>
<dbReference type="InterPro" id="IPR018391">
    <property type="entry name" value="PQQ_b-propeller_rpt"/>
</dbReference>
<evidence type="ECO:0000256" key="2">
    <source>
        <dbReference type="ARBA" id="ARBA00022692"/>
    </source>
</evidence>
<dbReference type="AlphaFoldDB" id="A0A1N7E7A8"/>
<feature type="domain" description="Pyrrolo-quinoline quinone repeat" evidence="5">
    <location>
        <begin position="302"/>
        <end position="410"/>
    </location>
</feature>
<organism evidence="6 7">
    <name type="scientific">Haladaptatus litoreus</name>
    <dbReference type="NCBI Taxonomy" id="553468"/>
    <lineage>
        <taxon>Archaea</taxon>
        <taxon>Methanobacteriati</taxon>
        <taxon>Methanobacteriota</taxon>
        <taxon>Stenosarchaea group</taxon>
        <taxon>Halobacteria</taxon>
        <taxon>Halobacteriales</taxon>
        <taxon>Haladaptataceae</taxon>
        <taxon>Haladaptatus</taxon>
    </lineage>
</organism>
<comment type="subcellular location">
    <subcellularLocation>
        <location evidence="1">Membrane</location>
        <topology evidence="1">Single-pass membrane protein</topology>
    </subcellularLocation>
</comment>
<dbReference type="InterPro" id="IPR002372">
    <property type="entry name" value="PQQ_rpt_dom"/>
</dbReference>
<dbReference type="SMART" id="SM00564">
    <property type="entry name" value="PQQ"/>
    <property type="match status" value="4"/>
</dbReference>
<dbReference type="Gene3D" id="2.130.10.10">
    <property type="entry name" value="YVTN repeat-like/Quinoprotein amine dehydrogenase"/>
    <property type="match status" value="2"/>
</dbReference>
<dbReference type="InterPro" id="IPR011047">
    <property type="entry name" value="Quinoprotein_ADH-like_sf"/>
</dbReference>
<gene>
    <name evidence="6" type="ORF">SAMN05421858_4084</name>
</gene>
<evidence type="ECO:0000256" key="1">
    <source>
        <dbReference type="ARBA" id="ARBA00004167"/>
    </source>
</evidence>
<protein>
    <submittedName>
        <fullName evidence="6">Outer membrane protein assembly factor BamB, contains PQQ-like beta-propeller repeat</fullName>
    </submittedName>
</protein>
<keyword evidence="4" id="KW-0472">Membrane</keyword>
<dbReference type="PANTHER" id="PTHR21419:SF30">
    <property type="entry name" value="IG-LIKE DOMAIN-CONTAINING PROTEIN"/>
    <property type="match status" value="1"/>
</dbReference>
<dbReference type="EMBL" id="FTNO01000005">
    <property type="protein sequence ID" value="SIR83967.1"/>
    <property type="molecule type" value="Genomic_DNA"/>
</dbReference>
<name>A0A1N7E7A8_9EURY</name>
<keyword evidence="7" id="KW-1185">Reference proteome</keyword>
<dbReference type="Pfam" id="PF13360">
    <property type="entry name" value="PQQ_2"/>
    <property type="match status" value="2"/>
</dbReference>